<dbReference type="EMBL" id="QGGQ01000002">
    <property type="protein sequence ID" value="PWK24727.1"/>
    <property type="molecule type" value="Genomic_DNA"/>
</dbReference>
<keyword evidence="2" id="KW-1003">Cell membrane</keyword>
<dbReference type="GO" id="GO:0006784">
    <property type="term" value="P:heme A biosynthetic process"/>
    <property type="evidence" value="ECO:0007669"/>
    <property type="project" value="InterPro"/>
</dbReference>
<evidence type="ECO:0000256" key="4">
    <source>
        <dbReference type="ARBA" id="ARBA00022723"/>
    </source>
</evidence>
<keyword evidence="7" id="KW-0408">Iron</keyword>
<evidence type="ECO:0000313" key="13">
    <source>
        <dbReference type="EMBL" id="MBD1259171.1"/>
    </source>
</evidence>
<feature type="transmembrane region" description="Helical" evidence="12">
    <location>
        <begin position="314"/>
        <end position="332"/>
    </location>
</feature>
<evidence type="ECO:0000256" key="5">
    <source>
        <dbReference type="ARBA" id="ARBA00022989"/>
    </source>
</evidence>
<protein>
    <submittedName>
        <fullName evidence="13">COX15/CtaA family protein</fullName>
    </submittedName>
    <submittedName>
        <fullName evidence="14">Cytochrome c oxidase assembly protein subunit 15</fullName>
    </submittedName>
</protein>
<feature type="transmembrane region" description="Helical" evidence="12">
    <location>
        <begin position="173"/>
        <end position="192"/>
    </location>
</feature>
<evidence type="ECO:0000256" key="9">
    <source>
        <dbReference type="ARBA" id="ARBA00023136"/>
    </source>
</evidence>
<dbReference type="PANTHER" id="PTHR35457:SF1">
    <property type="entry name" value="HEME A SYNTHASE"/>
    <property type="match status" value="1"/>
</dbReference>
<dbReference type="GO" id="GO:0046872">
    <property type="term" value="F:metal ion binding"/>
    <property type="evidence" value="ECO:0007669"/>
    <property type="project" value="UniProtKB-KW"/>
</dbReference>
<keyword evidence="8" id="KW-0350">Heme biosynthesis</keyword>
<comment type="caution">
    <text evidence="14">The sequence shown here is derived from an EMBL/GenBank/DDBJ whole genome shotgun (WGS) entry which is preliminary data.</text>
</comment>
<gene>
    <name evidence="13" type="ORF">HZY62_01105</name>
    <name evidence="14" type="ORF">LX92_01092</name>
</gene>
<evidence type="ECO:0000256" key="1">
    <source>
        <dbReference type="ARBA" id="ARBA00004141"/>
    </source>
</evidence>
<organism evidence="14 15">
    <name type="scientific">Maribacter polysiphoniae</name>
    <dbReference type="NCBI Taxonomy" id="429344"/>
    <lineage>
        <taxon>Bacteria</taxon>
        <taxon>Pseudomonadati</taxon>
        <taxon>Bacteroidota</taxon>
        <taxon>Flavobacteriia</taxon>
        <taxon>Flavobacteriales</taxon>
        <taxon>Flavobacteriaceae</taxon>
        <taxon>Maribacter</taxon>
    </lineage>
</organism>
<feature type="transmembrane region" description="Helical" evidence="12">
    <location>
        <begin position="252"/>
        <end position="274"/>
    </location>
</feature>
<dbReference type="GO" id="GO:0016491">
    <property type="term" value="F:oxidoreductase activity"/>
    <property type="evidence" value="ECO:0007669"/>
    <property type="project" value="UniProtKB-KW"/>
</dbReference>
<proteinExistence type="predicted"/>
<evidence type="ECO:0000256" key="8">
    <source>
        <dbReference type="ARBA" id="ARBA00023133"/>
    </source>
</evidence>
<evidence type="ECO:0000313" key="14">
    <source>
        <dbReference type="EMBL" id="PWK24727.1"/>
    </source>
</evidence>
<keyword evidence="9 12" id="KW-0472">Membrane</keyword>
<dbReference type="InterPro" id="IPR050450">
    <property type="entry name" value="COX15/CtaA_HemeA_synthase"/>
</dbReference>
<dbReference type="EMBL" id="JACWLN010000001">
    <property type="protein sequence ID" value="MBD1259171.1"/>
    <property type="molecule type" value="Genomic_DNA"/>
</dbReference>
<comment type="pathway">
    <text evidence="11">Porphyrin-containing compound metabolism.</text>
</comment>
<dbReference type="Proteomes" id="UP000245667">
    <property type="component" value="Unassembled WGS sequence"/>
</dbReference>
<feature type="transmembrane region" description="Helical" evidence="12">
    <location>
        <begin position="143"/>
        <end position="167"/>
    </location>
</feature>
<feature type="transmembrane region" description="Helical" evidence="12">
    <location>
        <begin position="286"/>
        <end position="308"/>
    </location>
</feature>
<feature type="transmembrane region" description="Helical" evidence="12">
    <location>
        <begin position="116"/>
        <end position="136"/>
    </location>
</feature>
<evidence type="ECO:0000256" key="10">
    <source>
        <dbReference type="ARBA" id="ARBA00023157"/>
    </source>
</evidence>
<evidence type="ECO:0000313" key="15">
    <source>
        <dbReference type="Proteomes" id="UP000245667"/>
    </source>
</evidence>
<keyword evidence="10" id="KW-1015">Disulfide bond</keyword>
<keyword evidence="4" id="KW-0479">Metal-binding</keyword>
<evidence type="ECO:0000256" key="12">
    <source>
        <dbReference type="SAM" id="Phobius"/>
    </source>
</evidence>
<dbReference type="GO" id="GO:0016020">
    <property type="term" value="C:membrane"/>
    <property type="evidence" value="ECO:0007669"/>
    <property type="project" value="UniProtKB-SubCell"/>
</dbReference>
<evidence type="ECO:0000256" key="7">
    <source>
        <dbReference type="ARBA" id="ARBA00023004"/>
    </source>
</evidence>
<evidence type="ECO:0000313" key="16">
    <source>
        <dbReference type="Proteomes" id="UP000651837"/>
    </source>
</evidence>
<dbReference type="Pfam" id="PF02628">
    <property type="entry name" value="COX15-CtaA"/>
    <property type="match status" value="1"/>
</dbReference>
<keyword evidence="6" id="KW-0560">Oxidoreductase</keyword>
<dbReference type="RefSeq" id="WP_109649274.1">
    <property type="nucleotide sequence ID" value="NZ_JACWLN010000001.1"/>
</dbReference>
<feature type="transmembrane region" description="Helical" evidence="12">
    <location>
        <begin position="12"/>
        <end position="30"/>
    </location>
</feature>
<dbReference type="AlphaFoldDB" id="A0A316E269"/>
<evidence type="ECO:0000256" key="3">
    <source>
        <dbReference type="ARBA" id="ARBA00022692"/>
    </source>
</evidence>
<reference evidence="14 15" key="1">
    <citation type="submission" date="2018-05" db="EMBL/GenBank/DDBJ databases">
        <title>Genomic Encyclopedia of Archaeal and Bacterial Type Strains, Phase II (KMG-II): from individual species to whole genera.</title>
        <authorList>
            <person name="Goeker M."/>
        </authorList>
    </citation>
    <scope>NUCLEOTIDE SEQUENCE [LARGE SCALE GENOMIC DNA]</scope>
    <source>
        <strain evidence="14 15">DSM 23514</strain>
    </source>
</reference>
<keyword evidence="5 12" id="KW-1133">Transmembrane helix</keyword>
<evidence type="ECO:0000256" key="6">
    <source>
        <dbReference type="ARBA" id="ARBA00023002"/>
    </source>
</evidence>
<accession>A0A316E269</accession>
<dbReference type="Proteomes" id="UP000651837">
    <property type="component" value="Unassembled WGS sequence"/>
</dbReference>
<sequence length="344" mass="39449">MFKKYHSIAKITLVLVYLVIIAGAVVRMTGSGMGCPDWPKCFGHLIPPTEESQLQWKPGQSYHKGQVIILNESLQVAKEDFTSGNELKLNHWEPYTKHDYAEFNPWHTWIEFVNRLFGALAGLGTLVLAFVSFGYWKKKKSITLLSWIVVFGMGFQAWLGATVVYSVLEPVKITLHMVMALLIVAILLYLIFRSNEHKRTYIYDSKTMVILSTVFGLTLIQIILGTQVRQFVDEQIDLVGETAKNLWLNKPILAFYIHRTFSIIVVLVNLYLAYRIYNLNLGLTKINWILSILLVEVISGMAMFYWNFPFMSQTLHLVLASLLFGVQFYLLLESYNADRSQKSS</sequence>
<dbReference type="OrthoDB" id="1447144at2"/>
<keyword evidence="3 12" id="KW-0812">Transmembrane</keyword>
<dbReference type="InterPro" id="IPR003780">
    <property type="entry name" value="COX15/CtaA_fam"/>
</dbReference>
<name>A0A316E269_9FLAO</name>
<comment type="subcellular location">
    <subcellularLocation>
        <location evidence="1">Membrane</location>
        <topology evidence="1">Multi-pass membrane protein</topology>
    </subcellularLocation>
</comment>
<dbReference type="PANTHER" id="PTHR35457">
    <property type="entry name" value="HEME A SYNTHASE"/>
    <property type="match status" value="1"/>
</dbReference>
<keyword evidence="16" id="KW-1185">Reference proteome</keyword>
<reference evidence="13 16" key="2">
    <citation type="submission" date="2020-07" db="EMBL/GenBank/DDBJ databases">
        <title>The draft genome sequence of Maribacter polysiphoniae KCTC 22021.</title>
        <authorList>
            <person name="Mu L."/>
        </authorList>
    </citation>
    <scope>NUCLEOTIDE SEQUENCE [LARGE SCALE GENOMIC DNA]</scope>
    <source>
        <strain evidence="13 16">KCTC 22021</strain>
    </source>
</reference>
<evidence type="ECO:0000256" key="2">
    <source>
        <dbReference type="ARBA" id="ARBA00022475"/>
    </source>
</evidence>
<feature type="transmembrane region" description="Helical" evidence="12">
    <location>
        <begin position="208"/>
        <end position="232"/>
    </location>
</feature>
<evidence type="ECO:0000256" key="11">
    <source>
        <dbReference type="ARBA" id="ARBA00023444"/>
    </source>
</evidence>